<evidence type="ECO:0000313" key="3">
    <source>
        <dbReference type="Proteomes" id="UP000276133"/>
    </source>
</evidence>
<dbReference type="AlphaFoldDB" id="A0A3M7S076"/>
<dbReference type="Proteomes" id="UP000276133">
    <property type="component" value="Unassembled WGS sequence"/>
</dbReference>
<comment type="similarity">
    <text evidence="1">Belongs to the RCAN family.</text>
</comment>
<dbReference type="PANTHER" id="PTHR10300:SF14">
    <property type="entry name" value="PROTEIN SARAH"/>
    <property type="match status" value="1"/>
</dbReference>
<evidence type="ECO:0000256" key="1">
    <source>
        <dbReference type="ARBA" id="ARBA00008209"/>
    </source>
</evidence>
<sequence length="340" mass="39384">NSIESFYERGTKMNDLNQEMANLELDCGSFVNLSHEALSHQDSVQSMSSQDDDVIIDASKMVECEQNDSEYLLKENLVTVLKTYKAMLEHLKSKKHQSAPYQDQNLTDLESFIFQSNRQEQIIKQDHQIDIQIDQINSELKEIIFTNLRISESIEEHELPRNIIVAQLPKELFANLDIKSKFERLFIDLEPECKFFYFRIFKRCLIQFEDPLNAILARFELDDFIFLSDRLRIFLTKPIRLKNSRPFLEPPKNDKTFLISPPSSPPIGWEQTHEDPPVVNYDLLAALSKLNPDEPCELIKSSESFPGIVVHPCGDMDDPTSNIGYGSKKFIPTKRPAYDF</sequence>
<comment type="caution">
    <text evidence="2">The sequence shown here is derived from an EMBL/GenBank/DDBJ whole genome shotgun (WGS) entry which is preliminary data.</text>
</comment>
<keyword evidence="3" id="KW-1185">Reference proteome</keyword>
<dbReference type="GO" id="GO:0005737">
    <property type="term" value="C:cytoplasm"/>
    <property type="evidence" value="ECO:0007669"/>
    <property type="project" value="TreeGrafter"/>
</dbReference>
<dbReference type="InterPro" id="IPR006931">
    <property type="entry name" value="Calcipressin"/>
</dbReference>
<reference evidence="2 3" key="1">
    <citation type="journal article" date="2018" name="Sci. Rep.">
        <title>Genomic signatures of local adaptation to the degree of environmental predictability in rotifers.</title>
        <authorList>
            <person name="Franch-Gras L."/>
            <person name="Hahn C."/>
            <person name="Garcia-Roger E.M."/>
            <person name="Carmona M.J."/>
            <person name="Serra M."/>
            <person name="Gomez A."/>
        </authorList>
    </citation>
    <scope>NUCLEOTIDE SEQUENCE [LARGE SCALE GENOMIC DNA]</scope>
    <source>
        <strain evidence="2">HYR1</strain>
    </source>
</reference>
<dbReference type="InterPro" id="IPR012677">
    <property type="entry name" value="Nucleotide-bd_a/b_plait_sf"/>
</dbReference>
<dbReference type="STRING" id="10195.A0A3M7S076"/>
<dbReference type="GO" id="GO:0005634">
    <property type="term" value="C:nucleus"/>
    <property type="evidence" value="ECO:0007669"/>
    <property type="project" value="TreeGrafter"/>
</dbReference>
<gene>
    <name evidence="2" type="ORF">BpHYR1_013106</name>
</gene>
<dbReference type="Pfam" id="PF04847">
    <property type="entry name" value="Calcipressin"/>
    <property type="match status" value="1"/>
</dbReference>
<feature type="non-terminal residue" evidence="2">
    <location>
        <position position="1"/>
    </location>
</feature>
<dbReference type="SUPFAM" id="SSF54928">
    <property type="entry name" value="RNA-binding domain, RBD"/>
    <property type="match status" value="1"/>
</dbReference>
<dbReference type="GO" id="GO:0008597">
    <property type="term" value="F:calcium-dependent protein serine/threonine phosphatase regulator activity"/>
    <property type="evidence" value="ECO:0007669"/>
    <property type="project" value="TreeGrafter"/>
</dbReference>
<dbReference type="PANTHER" id="PTHR10300">
    <property type="entry name" value="CALCIPRESSIN"/>
    <property type="match status" value="1"/>
</dbReference>
<organism evidence="2 3">
    <name type="scientific">Brachionus plicatilis</name>
    <name type="common">Marine rotifer</name>
    <name type="synonym">Brachionus muelleri</name>
    <dbReference type="NCBI Taxonomy" id="10195"/>
    <lineage>
        <taxon>Eukaryota</taxon>
        <taxon>Metazoa</taxon>
        <taxon>Spiralia</taxon>
        <taxon>Gnathifera</taxon>
        <taxon>Rotifera</taxon>
        <taxon>Eurotatoria</taxon>
        <taxon>Monogononta</taxon>
        <taxon>Pseudotrocha</taxon>
        <taxon>Ploima</taxon>
        <taxon>Brachionidae</taxon>
        <taxon>Brachionus</taxon>
    </lineage>
</organism>
<dbReference type="EMBL" id="REGN01002298">
    <property type="protein sequence ID" value="RNA29015.1"/>
    <property type="molecule type" value="Genomic_DNA"/>
</dbReference>
<evidence type="ECO:0000313" key="2">
    <source>
        <dbReference type="EMBL" id="RNA29015.1"/>
    </source>
</evidence>
<dbReference type="Gene3D" id="3.30.70.330">
    <property type="match status" value="1"/>
</dbReference>
<dbReference type="GO" id="GO:0019722">
    <property type="term" value="P:calcium-mediated signaling"/>
    <property type="evidence" value="ECO:0007669"/>
    <property type="project" value="InterPro"/>
</dbReference>
<accession>A0A3M7S076</accession>
<protein>
    <submittedName>
        <fullName evidence="2">Calcipressin-1 isoform X1</fullName>
    </submittedName>
</protein>
<dbReference type="GO" id="GO:0003676">
    <property type="term" value="F:nucleic acid binding"/>
    <property type="evidence" value="ECO:0007669"/>
    <property type="project" value="InterPro"/>
</dbReference>
<name>A0A3M7S076_BRAPC</name>
<dbReference type="OrthoDB" id="17212at2759"/>
<proteinExistence type="inferred from homology"/>
<dbReference type="InterPro" id="IPR035979">
    <property type="entry name" value="RBD_domain_sf"/>
</dbReference>